<accession>A0ABW4BUV9</accession>
<feature type="transmembrane region" description="Helical" evidence="1">
    <location>
        <begin position="58"/>
        <end position="79"/>
    </location>
</feature>
<keyword evidence="1" id="KW-1133">Transmembrane helix</keyword>
<organism evidence="2 3">
    <name type="scientific">Companilactobacillus keshanensis</name>
    <dbReference type="NCBI Taxonomy" id="2486003"/>
    <lineage>
        <taxon>Bacteria</taxon>
        <taxon>Bacillati</taxon>
        <taxon>Bacillota</taxon>
        <taxon>Bacilli</taxon>
        <taxon>Lactobacillales</taxon>
        <taxon>Lactobacillaceae</taxon>
        <taxon>Companilactobacillus</taxon>
    </lineage>
</organism>
<dbReference type="RefSeq" id="WP_125677425.1">
    <property type="nucleotide sequence ID" value="NZ_JBHTOI010000039.1"/>
</dbReference>
<evidence type="ECO:0000256" key="1">
    <source>
        <dbReference type="SAM" id="Phobius"/>
    </source>
</evidence>
<evidence type="ECO:0000313" key="2">
    <source>
        <dbReference type="EMBL" id="MFD1418322.1"/>
    </source>
</evidence>
<comment type="caution">
    <text evidence="2">The sequence shown here is derived from an EMBL/GenBank/DDBJ whole genome shotgun (WGS) entry which is preliminary data.</text>
</comment>
<evidence type="ECO:0000313" key="3">
    <source>
        <dbReference type="Proteomes" id="UP001597251"/>
    </source>
</evidence>
<keyword evidence="1" id="KW-0472">Membrane</keyword>
<sequence>MDQILVIMTLIWLLITAVFLGLSLIQSVLELKYNLTSGKDGRSDLVELKENFVNVHQMAGIVVSILIMIIFSVQIGQTWNISVTQSLKMLLTTNFTSKITWMIVFSLYNLYAIVSSFYLFVQNDHLNKILKSSK</sequence>
<keyword evidence="1" id="KW-0812">Transmembrane</keyword>
<gene>
    <name evidence="2" type="ORF">ACFQ42_06190</name>
</gene>
<evidence type="ECO:0008006" key="4">
    <source>
        <dbReference type="Google" id="ProtNLM"/>
    </source>
</evidence>
<keyword evidence="3" id="KW-1185">Reference proteome</keyword>
<feature type="transmembrane region" description="Helical" evidence="1">
    <location>
        <begin position="99"/>
        <end position="121"/>
    </location>
</feature>
<dbReference type="Proteomes" id="UP001597251">
    <property type="component" value="Unassembled WGS sequence"/>
</dbReference>
<dbReference type="EMBL" id="JBHTOI010000039">
    <property type="protein sequence ID" value="MFD1418322.1"/>
    <property type="molecule type" value="Genomic_DNA"/>
</dbReference>
<proteinExistence type="predicted"/>
<name>A0ABW4BUV9_9LACO</name>
<reference evidence="3" key="1">
    <citation type="journal article" date="2019" name="Int. J. Syst. Evol. Microbiol.">
        <title>The Global Catalogue of Microorganisms (GCM) 10K type strain sequencing project: providing services to taxonomists for standard genome sequencing and annotation.</title>
        <authorList>
            <consortium name="The Broad Institute Genomics Platform"/>
            <consortium name="The Broad Institute Genome Sequencing Center for Infectious Disease"/>
            <person name="Wu L."/>
            <person name="Ma J."/>
        </authorList>
    </citation>
    <scope>NUCLEOTIDE SEQUENCE [LARGE SCALE GENOMIC DNA]</scope>
    <source>
        <strain evidence="3">CCM 8936</strain>
    </source>
</reference>
<feature type="transmembrane region" description="Helical" evidence="1">
    <location>
        <begin position="6"/>
        <end position="29"/>
    </location>
</feature>
<protein>
    <recommendedName>
        <fullName evidence="4">DUF2975 domain-containing protein</fullName>
    </recommendedName>
</protein>